<accession>A0A222WRE6</accession>
<protein>
    <submittedName>
        <fullName evidence="1">AroM protein</fullName>
    </submittedName>
</protein>
<organism evidence="1 2">
    <name type="scientific">Paenibacillus kribbensis</name>
    <dbReference type="NCBI Taxonomy" id="172713"/>
    <lineage>
        <taxon>Bacteria</taxon>
        <taxon>Bacillati</taxon>
        <taxon>Bacillota</taxon>
        <taxon>Bacilli</taxon>
        <taxon>Bacillales</taxon>
        <taxon>Paenibacillaceae</taxon>
        <taxon>Paenibacillus</taxon>
    </lineage>
</organism>
<dbReference type="Pfam" id="PF07302">
    <property type="entry name" value="AroM"/>
    <property type="match status" value="1"/>
</dbReference>
<dbReference type="RefSeq" id="WP_094155748.1">
    <property type="nucleotide sequence ID" value="NZ_CP020028.1"/>
</dbReference>
<dbReference type="OrthoDB" id="9798683at2"/>
<dbReference type="Proteomes" id="UP000214666">
    <property type="component" value="Chromosome"/>
</dbReference>
<dbReference type="InterPro" id="IPR010843">
    <property type="entry name" value="Uncharacterised_AroM"/>
</dbReference>
<reference evidence="1 2" key="1">
    <citation type="submission" date="2017-03" db="EMBL/GenBank/DDBJ databases">
        <title>Complete genome sequence of Paenibacillus Kribbensis producing bioflocculants.</title>
        <authorList>
            <person name="Lee H.-G."/>
            <person name="Oh H.-M."/>
        </authorList>
    </citation>
    <scope>NUCLEOTIDE SEQUENCE [LARGE SCALE GENOMIC DNA]</scope>
    <source>
        <strain evidence="1 2">AM49</strain>
    </source>
</reference>
<sequence length="231" mass="25501">MKQRQGFRMHKLGMITIGQAPRSDVAPIVERALEGRAELVQAGALDGLSSDYIQQHLSPSPEEYVLTSRLTTGESVVISREKIQPLLQDKITRMEEQGIRTILLLCTGVFPGLHTRTAFLIEPDHVLPPVLKAMSSGRRLGLIGPLEEQKDNLKLKFSPYGLNPQFAAASPYSGSMEEFRQAAGQFKDQADLIVLDCMGYTETHRELVTRYAGVPVILSNALIGKLVSEMV</sequence>
<dbReference type="NCBIfam" id="NF007788">
    <property type="entry name" value="PRK10481.1"/>
    <property type="match status" value="1"/>
</dbReference>
<dbReference type="STRING" id="172713.GCA_001705305_00059"/>
<keyword evidence="2" id="KW-1185">Reference proteome</keyword>
<evidence type="ECO:0000313" key="1">
    <source>
        <dbReference type="EMBL" id="ASR48351.1"/>
    </source>
</evidence>
<evidence type="ECO:0000313" key="2">
    <source>
        <dbReference type="Proteomes" id="UP000214666"/>
    </source>
</evidence>
<dbReference type="KEGG" id="pkb:B4V02_17425"/>
<gene>
    <name evidence="1" type="ORF">B4V02_17425</name>
</gene>
<dbReference type="EMBL" id="CP020028">
    <property type="protein sequence ID" value="ASR48351.1"/>
    <property type="molecule type" value="Genomic_DNA"/>
</dbReference>
<name>A0A222WRE6_9BACL</name>
<dbReference type="AlphaFoldDB" id="A0A222WRE6"/>
<proteinExistence type="predicted"/>